<proteinExistence type="predicted"/>
<keyword evidence="2" id="KW-1185">Reference proteome</keyword>
<reference evidence="2" key="1">
    <citation type="journal article" date="2022" name="Mol. Ecol. Resour.">
        <title>The genomes of chicory, endive, great burdock and yacon provide insights into Asteraceae palaeo-polyploidization history and plant inulin production.</title>
        <authorList>
            <person name="Fan W."/>
            <person name="Wang S."/>
            <person name="Wang H."/>
            <person name="Wang A."/>
            <person name="Jiang F."/>
            <person name="Liu H."/>
            <person name="Zhao H."/>
            <person name="Xu D."/>
            <person name="Zhang Y."/>
        </authorList>
    </citation>
    <scope>NUCLEOTIDE SEQUENCE [LARGE SCALE GENOMIC DNA]</scope>
    <source>
        <strain evidence="2">cv. Punajuju</strain>
    </source>
</reference>
<organism evidence="1 2">
    <name type="scientific">Cichorium intybus</name>
    <name type="common">Chicory</name>
    <dbReference type="NCBI Taxonomy" id="13427"/>
    <lineage>
        <taxon>Eukaryota</taxon>
        <taxon>Viridiplantae</taxon>
        <taxon>Streptophyta</taxon>
        <taxon>Embryophyta</taxon>
        <taxon>Tracheophyta</taxon>
        <taxon>Spermatophyta</taxon>
        <taxon>Magnoliopsida</taxon>
        <taxon>eudicotyledons</taxon>
        <taxon>Gunneridae</taxon>
        <taxon>Pentapetalae</taxon>
        <taxon>asterids</taxon>
        <taxon>campanulids</taxon>
        <taxon>Asterales</taxon>
        <taxon>Asteraceae</taxon>
        <taxon>Cichorioideae</taxon>
        <taxon>Cichorieae</taxon>
        <taxon>Cichoriinae</taxon>
        <taxon>Cichorium</taxon>
    </lineage>
</organism>
<accession>A0ACB8YZ76</accession>
<dbReference type="EMBL" id="CM042017">
    <property type="protein sequence ID" value="KAI3690694.1"/>
    <property type="molecule type" value="Genomic_DNA"/>
</dbReference>
<dbReference type="Proteomes" id="UP001055811">
    <property type="component" value="Linkage Group LG09"/>
</dbReference>
<comment type="caution">
    <text evidence="1">The sequence shown here is derived from an EMBL/GenBank/DDBJ whole genome shotgun (WGS) entry which is preliminary data.</text>
</comment>
<protein>
    <submittedName>
        <fullName evidence="1">Uncharacterized protein</fullName>
    </submittedName>
</protein>
<sequence length="87" mass="9526">MVAMVYGLKVAISNFSKVRFHFLNDGQMKSESGKIEAQKQSSRLTPVTEGLNRLPAIGIVEVERLKSEPIRIGISAILISEIGNSLI</sequence>
<evidence type="ECO:0000313" key="1">
    <source>
        <dbReference type="EMBL" id="KAI3690694.1"/>
    </source>
</evidence>
<gene>
    <name evidence="1" type="ORF">L2E82_48898</name>
</gene>
<reference evidence="1 2" key="2">
    <citation type="journal article" date="2022" name="Mol. Ecol. Resour.">
        <title>The genomes of chicory, endive, great burdock and yacon provide insights into Asteraceae paleo-polyploidization history and plant inulin production.</title>
        <authorList>
            <person name="Fan W."/>
            <person name="Wang S."/>
            <person name="Wang H."/>
            <person name="Wang A."/>
            <person name="Jiang F."/>
            <person name="Liu H."/>
            <person name="Zhao H."/>
            <person name="Xu D."/>
            <person name="Zhang Y."/>
        </authorList>
    </citation>
    <scope>NUCLEOTIDE SEQUENCE [LARGE SCALE GENOMIC DNA]</scope>
    <source>
        <strain evidence="2">cv. Punajuju</strain>
        <tissue evidence="1">Leaves</tissue>
    </source>
</reference>
<evidence type="ECO:0000313" key="2">
    <source>
        <dbReference type="Proteomes" id="UP001055811"/>
    </source>
</evidence>
<name>A0ACB8YZ76_CICIN</name>